<dbReference type="InterPro" id="IPR019614">
    <property type="entry name" value="SAM-dep_methyl-trfase"/>
</dbReference>
<proteinExistence type="predicted"/>
<dbReference type="PANTHER" id="PTHR43042">
    <property type="entry name" value="SAM-DEPENDENT METHYLTRANSFERASE"/>
    <property type="match status" value="1"/>
</dbReference>
<evidence type="ECO:0000313" key="5">
    <source>
        <dbReference type="EMBL" id="MBD3323475.1"/>
    </source>
</evidence>
<keyword evidence="3" id="KW-0949">S-adenosyl-L-methionine</keyword>
<dbReference type="InterPro" id="IPR029063">
    <property type="entry name" value="SAM-dependent_MTases_sf"/>
</dbReference>
<evidence type="ECO:0000256" key="1">
    <source>
        <dbReference type="ARBA" id="ARBA00022603"/>
    </source>
</evidence>
<evidence type="ECO:0000256" key="3">
    <source>
        <dbReference type="ARBA" id="ARBA00022691"/>
    </source>
</evidence>
<dbReference type="AlphaFoldDB" id="A0A9D5Q4E5"/>
<evidence type="ECO:0000259" key="4">
    <source>
        <dbReference type="Pfam" id="PF10672"/>
    </source>
</evidence>
<dbReference type="PANTHER" id="PTHR43042:SF2">
    <property type="entry name" value="SAM-DEPENDENT METHYLTRANSFERASE"/>
    <property type="match status" value="1"/>
</dbReference>
<evidence type="ECO:0000256" key="2">
    <source>
        <dbReference type="ARBA" id="ARBA00022679"/>
    </source>
</evidence>
<dbReference type="GO" id="GO:0008168">
    <property type="term" value="F:methyltransferase activity"/>
    <property type="evidence" value="ECO:0007669"/>
    <property type="project" value="UniProtKB-KW"/>
</dbReference>
<dbReference type="GO" id="GO:0032259">
    <property type="term" value="P:methylation"/>
    <property type="evidence" value="ECO:0007669"/>
    <property type="project" value="UniProtKB-KW"/>
</dbReference>
<keyword evidence="1 5" id="KW-0489">Methyltransferase</keyword>
<dbReference type="CDD" id="cd02440">
    <property type="entry name" value="AdoMet_MTases"/>
    <property type="match status" value="1"/>
</dbReference>
<feature type="domain" description="S-adenosylmethionine-dependent methyltransferase" evidence="4">
    <location>
        <begin position="111"/>
        <end position="221"/>
    </location>
</feature>
<dbReference type="Gene3D" id="2.60.40.1180">
    <property type="entry name" value="Golgi alpha-mannosidase II"/>
    <property type="match status" value="1"/>
</dbReference>
<feature type="non-terminal residue" evidence="5">
    <location>
        <position position="276"/>
    </location>
</feature>
<dbReference type="Pfam" id="PF10672">
    <property type="entry name" value="Methyltrans_SAM"/>
    <property type="match status" value="1"/>
</dbReference>
<accession>A0A9D5Q4E5</accession>
<gene>
    <name evidence="5" type="ORF">GF339_02755</name>
</gene>
<name>A0A9D5Q4E5_9BACT</name>
<sequence length="276" mass="31705">MRVHPDNLTHATPRQQQTIQVVSDGWAEYELLDAGHRRKLERLGPYVMIREETKAWWEPALSDREWQQAVAIHAGEEQGRWDFRNSVPREWQVRFENLTLQARFTATSKHVGVFPEQAAHWHWIAAQLQQAQGRERRVLNLFGYTGIASLVAAAQGSRVTHVDAAKGVVSWARHNQQLSGLEDAPIRWIVDDVSKFVKREIRRNRQYEAILLDPPSFGRGPKREVWKIEQHLVDLLADCRKLLSDAPLFVILTMYSIDQSAILIGNLLQDMMHGAG</sequence>
<evidence type="ECO:0000313" key="6">
    <source>
        <dbReference type="Proteomes" id="UP000649604"/>
    </source>
</evidence>
<dbReference type="Gene3D" id="3.40.50.150">
    <property type="entry name" value="Vaccinia Virus protein VP39"/>
    <property type="match status" value="1"/>
</dbReference>
<dbReference type="EMBL" id="WJJP01000082">
    <property type="protein sequence ID" value="MBD3323475.1"/>
    <property type="molecule type" value="Genomic_DNA"/>
</dbReference>
<keyword evidence="2" id="KW-0808">Transferase</keyword>
<dbReference type="Proteomes" id="UP000649604">
    <property type="component" value="Unassembled WGS sequence"/>
</dbReference>
<comment type="caution">
    <text evidence="5">The sequence shown here is derived from an EMBL/GenBank/DDBJ whole genome shotgun (WGS) entry which is preliminary data.</text>
</comment>
<dbReference type="InterPro" id="IPR013780">
    <property type="entry name" value="Glyco_hydro_b"/>
</dbReference>
<reference evidence="5" key="1">
    <citation type="submission" date="2019-11" db="EMBL/GenBank/DDBJ databases">
        <title>Microbial mats filling the niche in hypersaline microbial mats.</title>
        <authorList>
            <person name="Wong H.L."/>
            <person name="Macleod F.I."/>
            <person name="White R.A. III"/>
            <person name="Burns B.P."/>
        </authorList>
    </citation>
    <scope>NUCLEOTIDE SEQUENCE</scope>
    <source>
        <strain evidence="5">Rbin_158</strain>
    </source>
</reference>
<dbReference type="SUPFAM" id="SSF53335">
    <property type="entry name" value="S-adenosyl-L-methionine-dependent methyltransferases"/>
    <property type="match status" value="1"/>
</dbReference>
<protein>
    <submittedName>
        <fullName evidence="5">Class I SAM-dependent rRNA methyltransferase</fullName>
    </submittedName>
</protein>
<organism evidence="5 6">
    <name type="scientific">candidate division KSB3 bacterium</name>
    <dbReference type="NCBI Taxonomy" id="2044937"/>
    <lineage>
        <taxon>Bacteria</taxon>
        <taxon>candidate division KSB3</taxon>
    </lineage>
</organism>